<organism evidence="1 2">
    <name type="scientific">Sordaria brevicollis</name>
    <dbReference type="NCBI Taxonomy" id="83679"/>
    <lineage>
        <taxon>Eukaryota</taxon>
        <taxon>Fungi</taxon>
        <taxon>Dikarya</taxon>
        <taxon>Ascomycota</taxon>
        <taxon>Pezizomycotina</taxon>
        <taxon>Sordariomycetes</taxon>
        <taxon>Sordariomycetidae</taxon>
        <taxon>Sordariales</taxon>
        <taxon>Sordariaceae</taxon>
        <taxon>Sordaria</taxon>
    </lineage>
</organism>
<evidence type="ECO:0000313" key="2">
    <source>
        <dbReference type="Proteomes" id="UP001281003"/>
    </source>
</evidence>
<protein>
    <submittedName>
        <fullName evidence="1">Uncharacterized protein</fullName>
    </submittedName>
</protein>
<keyword evidence="2" id="KW-1185">Reference proteome</keyword>
<proteinExistence type="predicted"/>
<dbReference type="EMBL" id="JAUTDP010000008">
    <property type="protein sequence ID" value="KAK3396839.1"/>
    <property type="molecule type" value="Genomic_DNA"/>
</dbReference>
<comment type="caution">
    <text evidence="1">The sequence shown here is derived from an EMBL/GenBank/DDBJ whole genome shotgun (WGS) entry which is preliminary data.</text>
</comment>
<evidence type="ECO:0000313" key="1">
    <source>
        <dbReference type="EMBL" id="KAK3396839.1"/>
    </source>
</evidence>
<reference evidence="1" key="1">
    <citation type="journal article" date="2023" name="Mol. Phylogenet. Evol.">
        <title>Genome-scale phylogeny and comparative genomics of the fungal order Sordariales.</title>
        <authorList>
            <person name="Hensen N."/>
            <person name="Bonometti L."/>
            <person name="Westerberg I."/>
            <person name="Brannstrom I.O."/>
            <person name="Guillou S."/>
            <person name="Cros-Aarteil S."/>
            <person name="Calhoun S."/>
            <person name="Haridas S."/>
            <person name="Kuo A."/>
            <person name="Mondo S."/>
            <person name="Pangilinan J."/>
            <person name="Riley R."/>
            <person name="LaButti K."/>
            <person name="Andreopoulos B."/>
            <person name="Lipzen A."/>
            <person name="Chen C."/>
            <person name="Yan M."/>
            <person name="Daum C."/>
            <person name="Ng V."/>
            <person name="Clum A."/>
            <person name="Steindorff A."/>
            <person name="Ohm R.A."/>
            <person name="Martin F."/>
            <person name="Silar P."/>
            <person name="Natvig D.O."/>
            <person name="Lalanne C."/>
            <person name="Gautier V."/>
            <person name="Ament-Velasquez S.L."/>
            <person name="Kruys A."/>
            <person name="Hutchinson M.I."/>
            <person name="Powell A.J."/>
            <person name="Barry K."/>
            <person name="Miller A.N."/>
            <person name="Grigoriev I.V."/>
            <person name="Debuchy R."/>
            <person name="Gladieux P."/>
            <person name="Hiltunen Thoren M."/>
            <person name="Johannesson H."/>
        </authorList>
    </citation>
    <scope>NUCLEOTIDE SEQUENCE</scope>
    <source>
        <strain evidence="1">FGSC 1904</strain>
    </source>
</reference>
<accession>A0AAE0PBH8</accession>
<dbReference type="Proteomes" id="UP001281003">
    <property type="component" value="Unassembled WGS sequence"/>
</dbReference>
<name>A0AAE0PBH8_SORBR</name>
<sequence length="256" mass="29591">MLTSIFFRRAAYVDILTAQTLKQGRESGFSHISKIGPLLQSKGQFATITSIRKQETSRTSTVPLSPNIFARPFHVSAVRRPNCDIGLPYNRPACEVDIENDEHNNITFNPICDRCKVNPTAHEYVYENYKTGSPEHVSYCKECHNEILEHKRKREEHDKKARAAHREKVNKMMEHVRSLSPGLQQVPIAYAIDKVSIIWPDLPAAKRHKALRNFLSEELNIVKVGNRWKCDKGRVDAMDFEMWRSIYHPRPVVTWV</sequence>
<dbReference type="AlphaFoldDB" id="A0AAE0PBH8"/>
<gene>
    <name evidence="1" type="ORF">B0T20DRAFT_243934</name>
</gene>
<reference evidence="1" key="2">
    <citation type="submission" date="2023-07" db="EMBL/GenBank/DDBJ databases">
        <authorList>
            <consortium name="Lawrence Berkeley National Laboratory"/>
            <person name="Haridas S."/>
            <person name="Hensen N."/>
            <person name="Bonometti L."/>
            <person name="Westerberg I."/>
            <person name="Brannstrom I.O."/>
            <person name="Guillou S."/>
            <person name="Cros-Aarteil S."/>
            <person name="Calhoun S."/>
            <person name="Kuo A."/>
            <person name="Mondo S."/>
            <person name="Pangilinan J."/>
            <person name="Riley R."/>
            <person name="LaButti K."/>
            <person name="Andreopoulos B."/>
            <person name="Lipzen A."/>
            <person name="Chen C."/>
            <person name="Yanf M."/>
            <person name="Daum C."/>
            <person name="Ng V."/>
            <person name="Clum A."/>
            <person name="Steindorff A."/>
            <person name="Ohm R."/>
            <person name="Martin F."/>
            <person name="Silar P."/>
            <person name="Natvig D."/>
            <person name="Lalanne C."/>
            <person name="Gautier V."/>
            <person name="Ament-velasquez S.L."/>
            <person name="Kruys A."/>
            <person name="Hutchinson M.I."/>
            <person name="Powell A.J."/>
            <person name="Barry K."/>
            <person name="Miller A.N."/>
            <person name="Grigoriev I.V."/>
            <person name="Debuchy R."/>
            <person name="Gladieux P."/>
            <person name="Thoren M.H."/>
            <person name="Johannesson H."/>
        </authorList>
    </citation>
    <scope>NUCLEOTIDE SEQUENCE</scope>
    <source>
        <strain evidence="1">FGSC 1904</strain>
    </source>
</reference>